<keyword evidence="11 14" id="KW-0234">DNA repair</keyword>
<evidence type="ECO:0000256" key="6">
    <source>
        <dbReference type="ARBA" id="ARBA00022723"/>
    </source>
</evidence>
<dbReference type="PIRSF" id="PIRSF001604">
    <property type="entry name" value="LigA"/>
    <property type="match status" value="1"/>
</dbReference>
<dbReference type="InterPro" id="IPR010994">
    <property type="entry name" value="RuvA_2-like"/>
</dbReference>
<dbReference type="AlphaFoldDB" id="A0A1F5Y0X7"/>
<dbReference type="InterPro" id="IPR004150">
    <property type="entry name" value="NAD_DNA_ligase_OB"/>
</dbReference>
<evidence type="ECO:0000256" key="9">
    <source>
        <dbReference type="ARBA" id="ARBA00022842"/>
    </source>
</evidence>
<dbReference type="InterPro" id="IPR033136">
    <property type="entry name" value="DNA_ligase_CS"/>
</dbReference>
<evidence type="ECO:0000256" key="12">
    <source>
        <dbReference type="ARBA" id="ARBA00034005"/>
    </source>
</evidence>
<evidence type="ECO:0000313" key="18">
    <source>
        <dbReference type="EMBL" id="OGF93790.1"/>
    </source>
</evidence>
<dbReference type="Pfam" id="PF12826">
    <property type="entry name" value="HHH_2"/>
    <property type="match status" value="1"/>
</dbReference>
<dbReference type="HAMAP" id="MF_01588">
    <property type="entry name" value="DNA_ligase_A"/>
    <property type="match status" value="1"/>
</dbReference>
<dbReference type="InterPro" id="IPR012340">
    <property type="entry name" value="NA-bd_OB-fold"/>
</dbReference>
<sequence length="658" mass="74067">MADAKGRIEKLKKAINKYRYDYHVLNKETISIEALDSLKHELKKLEDEYPELVTPDSPTQRVAGEPLKGFKKITHRVPMLSLEDVFSEEEFSDWEKRIAKLLHISYTTELFSELKFDGLAVSLVYKNGVLDYASTRGNGKVGEDVTQNIKTIEAIPLRLEKDIKGEVEIRGEVIITRKGFEKINREQKKKGEAVYANPRNLAAGSLRQLDPKMTASRNLDFHAYDIVGDIGQKTHAREHEILRELGFKTDKEAHIAKKPEDIFKFKEKIEYLREKLEYEIDGLVIQINDNAIFDKLGVAGKAPRGAIAFKFAPKEATTIVRDILVQVGRTGKLTPVAVLEPIQVGGVTISRASLHNEEEIRRLGLKIGDTVIVGRAGDVIPDVRKVLKELRRGKEREFHMPKQCPVCGHKAERDKGGPLTFCLNKKCPAKHREGIYHFVGKNAFDIDGLGPKIVDVLLDEGLIQDAADIFDLIEGDIKPLERFGEKSAENIIRAIHAKEKITLPRFLIALGILHVGEETALDLADRFGAQEKIKEASLEEINDIENIGDVVTKSVYDWFRDPYNKRYLEKLLRRVSIEKYHQPSGKLKGKIFVLTGSLETITRGEAKARVRKLGGKTSESVGKDTDFVVAGSEPGSKLDKAQKLGVKIIDEKEFLKMI</sequence>
<feature type="domain" description="BRCT" evidence="17">
    <location>
        <begin position="582"/>
        <end position="658"/>
    </location>
</feature>
<dbReference type="Pfam" id="PF03119">
    <property type="entry name" value="DNA_ligase_ZBD"/>
    <property type="match status" value="1"/>
</dbReference>
<dbReference type="Gene3D" id="1.10.150.20">
    <property type="entry name" value="5' to 3' exonuclease, C-terminal subdomain"/>
    <property type="match status" value="2"/>
</dbReference>
<feature type="binding site" evidence="14">
    <location>
        <begin position="81"/>
        <end position="82"/>
    </location>
    <ligand>
        <name>NAD(+)</name>
        <dbReference type="ChEBI" id="CHEBI:57540"/>
    </ligand>
</feature>
<evidence type="ECO:0000259" key="17">
    <source>
        <dbReference type="PROSITE" id="PS50172"/>
    </source>
</evidence>
<evidence type="ECO:0000256" key="4">
    <source>
        <dbReference type="ARBA" id="ARBA00022598"/>
    </source>
</evidence>
<keyword evidence="4 14" id="KW-0436">Ligase</keyword>
<dbReference type="SUPFAM" id="SSF52113">
    <property type="entry name" value="BRCT domain"/>
    <property type="match status" value="1"/>
</dbReference>
<feature type="binding site" evidence="14">
    <location>
        <position position="310"/>
    </location>
    <ligand>
        <name>NAD(+)</name>
        <dbReference type="ChEBI" id="CHEBI:57540"/>
    </ligand>
</feature>
<reference evidence="18 19" key="1">
    <citation type="journal article" date="2016" name="Nat. Commun.">
        <title>Thousands of microbial genomes shed light on interconnected biogeochemical processes in an aquifer system.</title>
        <authorList>
            <person name="Anantharaman K."/>
            <person name="Brown C.T."/>
            <person name="Hug L.A."/>
            <person name="Sharon I."/>
            <person name="Castelle C.J."/>
            <person name="Probst A.J."/>
            <person name="Thomas B.C."/>
            <person name="Singh A."/>
            <person name="Wilkins M.J."/>
            <person name="Karaoz U."/>
            <person name="Brodie E.L."/>
            <person name="Williams K.H."/>
            <person name="Hubbard S.S."/>
            <person name="Banfield J.F."/>
        </authorList>
    </citation>
    <scope>NUCLEOTIDE SEQUENCE [LARGE SCALE GENOMIC DNA]</scope>
</reference>
<feature type="binding site" evidence="14">
    <location>
        <position position="407"/>
    </location>
    <ligand>
        <name>Zn(2+)</name>
        <dbReference type="ChEBI" id="CHEBI:29105"/>
    </ligand>
</feature>
<keyword evidence="14" id="KW-0464">Manganese</keyword>
<keyword evidence="8 14" id="KW-0862">Zinc</keyword>
<dbReference type="GO" id="GO:0046872">
    <property type="term" value="F:metal ion binding"/>
    <property type="evidence" value="ECO:0007669"/>
    <property type="project" value="UniProtKB-KW"/>
</dbReference>
<gene>
    <name evidence="14" type="primary">ligA</name>
    <name evidence="18" type="ORF">A3G54_02695</name>
</gene>
<dbReference type="NCBIfam" id="TIGR00575">
    <property type="entry name" value="dnlj"/>
    <property type="match status" value="1"/>
</dbReference>
<evidence type="ECO:0000256" key="8">
    <source>
        <dbReference type="ARBA" id="ARBA00022833"/>
    </source>
</evidence>
<evidence type="ECO:0000256" key="13">
    <source>
        <dbReference type="ARBA" id="ARBA00060881"/>
    </source>
</evidence>
<feature type="binding site" evidence="14">
    <location>
        <position position="404"/>
    </location>
    <ligand>
        <name>Zn(2+)</name>
        <dbReference type="ChEBI" id="CHEBI:29105"/>
    </ligand>
</feature>
<feature type="binding site" evidence="14">
    <location>
        <position position="427"/>
    </location>
    <ligand>
        <name>Zn(2+)</name>
        <dbReference type="ChEBI" id="CHEBI:29105"/>
    </ligand>
</feature>
<dbReference type="Proteomes" id="UP000178894">
    <property type="component" value="Unassembled WGS sequence"/>
</dbReference>
<dbReference type="SMART" id="SM00292">
    <property type="entry name" value="BRCT"/>
    <property type="match status" value="1"/>
</dbReference>
<evidence type="ECO:0000256" key="5">
    <source>
        <dbReference type="ARBA" id="ARBA00022705"/>
    </source>
</evidence>
<keyword evidence="6 14" id="KW-0479">Metal-binding</keyword>
<dbReference type="InterPro" id="IPR018239">
    <property type="entry name" value="DNA_ligase_AS"/>
</dbReference>
<dbReference type="InterPro" id="IPR013840">
    <property type="entry name" value="DNAligase_N"/>
</dbReference>
<dbReference type="InterPro" id="IPR041663">
    <property type="entry name" value="DisA/LigA_HHH"/>
</dbReference>
<dbReference type="Pfam" id="PF00533">
    <property type="entry name" value="BRCT"/>
    <property type="match status" value="1"/>
</dbReference>
<comment type="catalytic activity">
    <reaction evidence="12 14 15">
        <text>NAD(+) + (deoxyribonucleotide)n-3'-hydroxyl + 5'-phospho-(deoxyribonucleotide)m = (deoxyribonucleotide)n+m + AMP + beta-nicotinamide D-nucleotide.</text>
        <dbReference type="EC" id="6.5.1.2"/>
    </reaction>
</comment>
<feature type="binding site" evidence="14">
    <location>
        <position position="172"/>
    </location>
    <ligand>
        <name>NAD(+)</name>
        <dbReference type="ChEBI" id="CHEBI:57540"/>
    </ligand>
</feature>
<dbReference type="PANTHER" id="PTHR23389">
    <property type="entry name" value="CHROMOSOME TRANSMISSION FIDELITY FACTOR 18"/>
    <property type="match status" value="1"/>
</dbReference>
<dbReference type="SUPFAM" id="SSF47781">
    <property type="entry name" value="RuvA domain 2-like"/>
    <property type="match status" value="1"/>
</dbReference>
<evidence type="ECO:0000256" key="10">
    <source>
        <dbReference type="ARBA" id="ARBA00023027"/>
    </source>
</evidence>
<evidence type="ECO:0000313" key="19">
    <source>
        <dbReference type="Proteomes" id="UP000178894"/>
    </source>
</evidence>
<feature type="binding site" evidence="14">
    <location>
        <position position="422"/>
    </location>
    <ligand>
        <name>Zn(2+)</name>
        <dbReference type="ChEBI" id="CHEBI:29105"/>
    </ligand>
</feature>
<protein>
    <recommendedName>
        <fullName evidence="3 14">DNA ligase</fullName>
        <ecNumber evidence="2 14">6.5.1.2</ecNumber>
    </recommendedName>
    <alternativeName>
        <fullName evidence="14">Polydeoxyribonucleotide synthase [NAD(+)]</fullName>
    </alternativeName>
</protein>
<feature type="active site" description="N6-AMP-lysine intermediate" evidence="14">
    <location>
        <position position="115"/>
    </location>
</feature>
<dbReference type="PANTHER" id="PTHR23389:SF9">
    <property type="entry name" value="DNA LIGASE"/>
    <property type="match status" value="1"/>
</dbReference>
<dbReference type="GO" id="GO:0003911">
    <property type="term" value="F:DNA ligase (NAD+) activity"/>
    <property type="evidence" value="ECO:0007669"/>
    <property type="project" value="UniProtKB-UniRule"/>
</dbReference>
<organism evidence="18 19">
    <name type="scientific">Candidatus Giovannonibacteria bacterium RIFCSPLOWO2_12_FULL_44_15</name>
    <dbReference type="NCBI Taxonomy" id="1798364"/>
    <lineage>
        <taxon>Bacteria</taxon>
        <taxon>Candidatus Giovannoniibacteriota</taxon>
    </lineage>
</organism>
<comment type="caution">
    <text evidence="18">The sequence shown here is derived from an EMBL/GenBank/DDBJ whole genome shotgun (WGS) entry which is preliminary data.</text>
</comment>
<dbReference type="Pfam" id="PF14520">
    <property type="entry name" value="HHH_5"/>
    <property type="match status" value="1"/>
</dbReference>
<dbReference type="Gene3D" id="6.20.10.30">
    <property type="match status" value="1"/>
</dbReference>
<comment type="function">
    <text evidence="1 14">DNA ligase that catalyzes the formation of phosphodiester linkages between 5'-phosphoryl and 3'-hydroxyl groups in double-stranded DNA using NAD as a coenzyme and as the energy source for the reaction. It is essential for DNA replication and repair of damaged DNA.</text>
</comment>
<proteinExistence type="inferred from homology"/>
<dbReference type="GO" id="GO:0006260">
    <property type="term" value="P:DNA replication"/>
    <property type="evidence" value="ECO:0007669"/>
    <property type="project" value="UniProtKB-KW"/>
</dbReference>
<keyword evidence="9 14" id="KW-0460">Magnesium</keyword>
<dbReference type="InterPro" id="IPR001679">
    <property type="entry name" value="DNA_ligase"/>
</dbReference>
<dbReference type="Gene3D" id="3.30.470.30">
    <property type="entry name" value="DNA ligase/mRNA capping enzyme"/>
    <property type="match status" value="1"/>
</dbReference>
<dbReference type="Gene3D" id="3.40.50.10190">
    <property type="entry name" value="BRCT domain"/>
    <property type="match status" value="1"/>
</dbReference>
<dbReference type="GO" id="GO:0005829">
    <property type="term" value="C:cytosol"/>
    <property type="evidence" value="ECO:0007669"/>
    <property type="project" value="TreeGrafter"/>
</dbReference>
<feature type="coiled-coil region" evidence="16">
    <location>
        <begin position="1"/>
        <end position="48"/>
    </location>
</feature>
<evidence type="ECO:0000256" key="15">
    <source>
        <dbReference type="RuleBase" id="RU000618"/>
    </source>
</evidence>
<dbReference type="Pfam" id="PF01653">
    <property type="entry name" value="DNA_ligase_aden"/>
    <property type="match status" value="1"/>
</dbReference>
<feature type="binding site" evidence="14">
    <location>
        <position position="136"/>
    </location>
    <ligand>
        <name>NAD(+)</name>
        <dbReference type="ChEBI" id="CHEBI:57540"/>
    </ligand>
</feature>
<dbReference type="NCBIfam" id="NF005932">
    <property type="entry name" value="PRK07956.1"/>
    <property type="match status" value="1"/>
</dbReference>
<dbReference type="PROSITE" id="PS01055">
    <property type="entry name" value="DNA_LIGASE_N1"/>
    <property type="match status" value="1"/>
</dbReference>
<dbReference type="InterPro" id="IPR036420">
    <property type="entry name" value="BRCT_dom_sf"/>
</dbReference>
<comment type="similarity">
    <text evidence="13 14">Belongs to the NAD-dependent DNA ligase family. LigA subfamily.</text>
</comment>
<dbReference type="Pfam" id="PF03120">
    <property type="entry name" value="OB_DNA_ligase"/>
    <property type="match status" value="1"/>
</dbReference>
<feature type="binding site" evidence="14">
    <location>
        <position position="113"/>
    </location>
    <ligand>
        <name>NAD(+)</name>
        <dbReference type="ChEBI" id="CHEBI:57540"/>
    </ligand>
</feature>
<evidence type="ECO:0000256" key="11">
    <source>
        <dbReference type="ARBA" id="ARBA00023204"/>
    </source>
</evidence>
<keyword evidence="5 14" id="KW-0235">DNA replication</keyword>
<comment type="cofactor">
    <cofactor evidence="14">
        <name>Mg(2+)</name>
        <dbReference type="ChEBI" id="CHEBI:18420"/>
    </cofactor>
    <cofactor evidence="14">
        <name>Mn(2+)</name>
        <dbReference type="ChEBI" id="CHEBI:29035"/>
    </cofactor>
</comment>
<dbReference type="Gene3D" id="2.40.50.140">
    <property type="entry name" value="Nucleic acid-binding proteins"/>
    <property type="match status" value="1"/>
</dbReference>
<evidence type="ECO:0000256" key="7">
    <source>
        <dbReference type="ARBA" id="ARBA00022763"/>
    </source>
</evidence>
<evidence type="ECO:0000256" key="1">
    <source>
        <dbReference type="ARBA" id="ARBA00004067"/>
    </source>
</evidence>
<dbReference type="GO" id="GO:0006281">
    <property type="term" value="P:DNA repair"/>
    <property type="evidence" value="ECO:0007669"/>
    <property type="project" value="UniProtKB-KW"/>
</dbReference>
<keyword evidence="16" id="KW-0175">Coiled coil</keyword>
<dbReference type="PROSITE" id="PS50172">
    <property type="entry name" value="BRCT"/>
    <property type="match status" value="1"/>
</dbReference>
<dbReference type="CDD" id="cd00114">
    <property type="entry name" value="LIGANc"/>
    <property type="match status" value="1"/>
</dbReference>
<accession>A0A1F5Y0X7</accession>
<dbReference type="EMBL" id="MFIQ01000004">
    <property type="protein sequence ID" value="OGF93790.1"/>
    <property type="molecule type" value="Genomic_DNA"/>
</dbReference>
<evidence type="ECO:0000256" key="2">
    <source>
        <dbReference type="ARBA" id="ARBA00012722"/>
    </source>
</evidence>
<evidence type="ECO:0000256" key="14">
    <source>
        <dbReference type="HAMAP-Rule" id="MF_01588"/>
    </source>
</evidence>
<comment type="caution">
    <text evidence="14">Lacks conserved residue(s) required for the propagation of feature annotation.</text>
</comment>
<dbReference type="CDD" id="cd17748">
    <property type="entry name" value="BRCT_DNA_ligase_like"/>
    <property type="match status" value="1"/>
</dbReference>
<dbReference type="FunFam" id="2.40.50.140:FF:000012">
    <property type="entry name" value="DNA ligase"/>
    <property type="match status" value="1"/>
</dbReference>
<dbReference type="PROSITE" id="PS01056">
    <property type="entry name" value="DNA_LIGASE_N2"/>
    <property type="match status" value="1"/>
</dbReference>
<keyword evidence="10 14" id="KW-0520">NAD</keyword>
<dbReference type="EC" id="6.5.1.2" evidence="2 14"/>
<dbReference type="InterPro" id="IPR001357">
    <property type="entry name" value="BRCT_dom"/>
</dbReference>
<dbReference type="InterPro" id="IPR004149">
    <property type="entry name" value="Znf_DNAligase_C4"/>
</dbReference>
<dbReference type="FunFam" id="1.10.150.20:FF:000007">
    <property type="entry name" value="DNA ligase"/>
    <property type="match status" value="1"/>
</dbReference>
<keyword evidence="7 14" id="KW-0227">DNA damage</keyword>
<dbReference type="SUPFAM" id="SSF56091">
    <property type="entry name" value="DNA ligase/mRNA capping enzyme, catalytic domain"/>
    <property type="match status" value="1"/>
</dbReference>
<evidence type="ECO:0000256" key="3">
    <source>
        <dbReference type="ARBA" id="ARBA00013308"/>
    </source>
</evidence>
<name>A0A1F5Y0X7_9BACT</name>
<dbReference type="SMART" id="SM00532">
    <property type="entry name" value="LIGANc"/>
    <property type="match status" value="1"/>
</dbReference>
<dbReference type="InterPro" id="IPR013839">
    <property type="entry name" value="DNAligase_adenylation"/>
</dbReference>
<dbReference type="STRING" id="1798364.A3G54_02695"/>
<evidence type="ECO:0000256" key="16">
    <source>
        <dbReference type="SAM" id="Coils"/>
    </source>
</evidence>
<dbReference type="SUPFAM" id="SSF50249">
    <property type="entry name" value="Nucleic acid-binding proteins"/>
    <property type="match status" value="1"/>
</dbReference>
<dbReference type="Gene3D" id="1.10.287.610">
    <property type="entry name" value="Helix hairpin bin"/>
    <property type="match status" value="1"/>
</dbReference>